<feature type="transmembrane region" description="Helical" evidence="2">
    <location>
        <begin position="16"/>
        <end position="38"/>
    </location>
</feature>
<accession>A0A099T0I9</accession>
<dbReference type="EMBL" id="JRHO01000014">
    <property type="protein sequence ID" value="KGK97736.1"/>
    <property type="molecule type" value="Genomic_DNA"/>
</dbReference>
<keyword evidence="2" id="KW-1133">Transmembrane helix</keyword>
<sequence length="134" mass="15879">MLERLIPKQRATSTRLGGILILVGETMFLFSILNFVMITRIQYYNSGDSFARTIFPEYYFFLLSMFIVAFIGMWLTYVYIFPSKQKFSQEQAVKDDRSPMYNRLVQMHDEMHEMQSMVKELQEKVDSLSKEGQK</sequence>
<dbReference type="OrthoDB" id="140317at2157"/>
<evidence type="ECO:0000256" key="2">
    <source>
        <dbReference type="SAM" id="Phobius"/>
    </source>
</evidence>
<evidence type="ECO:0000313" key="4">
    <source>
        <dbReference type="Proteomes" id="UP000029859"/>
    </source>
</evidence>
<feature type="coiled-coil region" evidence="1">
    <location>
        <begin position="104"/>
        <end position="131"/>
    </location>
</feature>
<evidence type="ECO:0000313" key="3">
    <source>
        <dbReference type="EMBL" id="KGK97736.1"/>
    </source>
</evidence>
<dbReference type="Proteomes" id="UP000029859">
    <property type="component" value="Unassembled WGS sequence"/>
</dbReference>
<proteinExistence type="predicted"/>
<keyword evidence="1" id="KW-0175">Coiled coil</keyword>
<reference evidence="3 4" key="1">
    <citation type="submission" date="2014-09" db="EMBL/GenBank/DDBJ databases">
        <title>Draft genome sequence of an obligately methylotrophic methanogen, Methanococcoides methylutens, isolated from marine sediment.</title>
        <authorList>
            <person name="Guan Y."/>
            <person name="Ngugi D.K."/>
            <person name="Blom J."/>
            <person name="Ali S."/>
            <person name="Ferry J.G."/>
            <person name="Stingl U."/>
        </authorList>
    </citation>
    <scope>NUCLEOTIDE SEQUENCE [LARGE SCALE GENOMIC DNA]</scope>
    <source>
        <strain evidence="3 4">DSM 2657</strain>
    </source>
</reference>
<protein>
    <submittedName>
        <fullName evidence="3">Uncharacterized protein</fullName>
    </submittedName>
</protein>
<feature type="transmembrane region" description="Helical" evidence="2">
    <location>
        <begin position="58"/>
        <end position="80"/>
    </location>
</feature>
<dbReference type="RefSeq" id="WP_048194761.1">
    <property type="nucleotide sequence ID" value="NZ_CAAGSM010000005.1"/>
</dbReference>
<comment type="caution">
    <text evidence="3">The sequence shown here is derived from an EMBL/GenBank/DDBJ whole genome shotgun (WGS) entry which is preliminary data.</text>
</comment>
<keyword evidence="2" id="KW-0472">Membrane</keyword>
<name>A0A099T0I9_METMT</name>
<evidence type="ECO:0000256" key="1">
    <source>
        <dbReference type="SAM" id="Coils"/>
    </source>
</evidence>
<keyword evidence="2" id="KW-0812">Transmembrane</keyword>
<dbReference type="AlphaFoldDB" id="A0A099T0I9"/>
<organism evidence="3 4">
    <name type="scientific">Methanococcoides methylutens</name>
    <dbReference type="NCBI Taxonomy" id="2226"/>
    <lineage>
        <taxon>Archaea</taxon>
        <taxon>Methanobacteriati</taxon>
        <taxon>Methanobacteriota</taxon>
        <taxon>Stenosarchaea group</taxon>
        <taxon>Methanomicrobia</taxon>
        <taxon>Methanosarcinales</taxon>
        <taxon>Methanosarcinaceae</taxon>
        <taxon>Methanococcoides</taxon>
    </lineage>
</organism>
<gene>
    <name evidence="3" type="ORF">LI82_08125</name>
</gene>
<keyword evidence="4" id="KW-1185">Reference proteome</keyword>